<organism evidence="2 3">
    <name type="scientific">Cyclonatronum proteinivorum</name>
    <dbReference type="NCBI Taxonomy" id="1457365"/>
    <lineage>
        <taxon>Bacteria</taxon>
        <taxon>Pseudomonadati</taxon>
        <taxon>Balneolota</taxon>
        <taxon>Balneolia</taxon>
        <taxon>Balneolales</taxon>
        <taxon>Cyclonatronaceae</taxon>
        <taxon>Cyclonatronum</taxon>
    </lineage>
</organism>
<proteinExistence type="predicted"/>
<evidence type="ECO:0000313" key="3">
    <source>
        <dbReference type="Proteomes" id="UP000254808"/>
    </source>
</evidence>
<dbReference type="EMBL" id="CP027806">
    <property type="protein sequence ID" value="AXJ01153.1"/>
    <property type="molecule type" value="Genomic_DNA"/>
</dbReference>
<protein>
    <submittedName>
        <fullName evidence="2">Uncharacterized protein</fullName>
    </submittedName>
</protein>
<evidence type="ECO:0000313" key="2">
    <source>
        <dbReference type="EMBL" id="AXJ01153.1"/>
    </source>
</evidence>
<accession>A0A345UL01</accession>
<feature type="region of interest" description="Disordered" evidence="1">
    <location>
        <begin position="1"/>
        <end position="53"/>
    </location>
</feature>
<evidence type="ECO:0000256" key="1">
    <source>
        <dbReference type="SAM" id="MobiDB-lite"/>
    </source>
</evidence>
<feature type="compositionally biased region" description="Low complexity" evidence="1">
    <location>
        <begin position="35"/>
        <end position="45"/>
    </location>
</feature>
<sequence>MYETPSDFESASHYRHNQTSENFKDSVADQQHNANDSSNGNVNGHNGHEKKASNVCCRTGRPYELSCSILSLSFLEQEEDIYTLDDLKERY</sequence>
<dbReference type="Proteomes" id="UP000254808">
    <property type="component" value="Chromosome"/>
</dbReference>
<dbReference type="RefSeq" id="WP_114984377.1">
    <property type="nucleotide sequence ID" value="NZ_CP027806.1"/>
</dbReference>
<reference evidence="2 3" key="1">
    <citation type="submission" date="2018-03" db="EMBL/GenBank/DDBJ databases">
        <title>Phenotypic and genomic properties of Cyclonatronum proteinivorum gen. nov., sp. nov., a haloalkaliphilic bacteroidete from soda lakes possessing Na+-translocating rhodopsin.</title>
        <authorList>
            <person name="Toshchakov S.V."/>
            <person name="Korzhenkov A."/>
            <person name="Samarov N.I."/>
            <person name="Kublanov I.V."/>
            <person name="Muntyan M.S."/>
            <person name="Sorokin D.Y."/>
        </authorList>
    </citation>
    <scope>NUCLEOTIDE SEQUENCE [LARGE SCALE GENOMIC DNA]</scope>
    <source>
        <strain evidence="2 3">Omega</strain>
    </source>
</reference>
<name>A0A345UL01_9BACT</name>
<dbReference type="KEGG" id="cprv:CYPRO_1903"/>
<dbReference type="AlphaFoldDB" id="A0A345UL01"/>
<gene>
    <name evidence="2" type="ORF">CYPRO_1903</name>
</gene>
<keyword evidence="3" id="KW-1185">Reference proteome</keyword>